<evidence type="ECO:0000313" key="3">
    <source>
        <dbReference type="EMBL" id="GHD36150.1"/>
    </source>
</evidence>
<dbReference type="AlphaFoldDB" id="A0A919CMK2"/>
<organism evidence="3 4">
    <name type="scientific">Parahalioglobus pacificus</name>
    <dbReference type="NCBI Taxonomy" id="930806"/>
    <lineage>
        <taxon>Bacteria</taxon>
        <taxon>Pseudomonadati</taxon>
        <taxon>Pseudomonadota</taxon>
        <taxon>Gammaproteobacteria</taxon>
        <taxon>Cellvibrionales</taxon>
        <taxon>Halieaceae</taxon>
        <taxon>Parahalioglobus</taxon>
    </lineage>
</organism>
<keyword evidence="1" id="KW-0238">DNA-binding</keyword>
<evidence type="ECO:0000259" key="2">
    <source>
        <dbReference type="Pfam" id="PF12852"/>
    </source>
</evidence>
<dbReference type="Pfam" id="PF12852">
    <property type="entry name" value="Cupin_6"/>
    <property type="match status" value="1"/>
</dbReference>
<dbReference type="Proteomes" id="UP000644693">
    <property type="component" value="Unassembled WGS sequence"/>
</dbReference>
<evidence type="ECO:0000313" key="4">
    <source>
        <dbReference type="Proteomes" id="UP000644693"/>
    </source>
</evidence>
<evidence type="ECO:0000256" key="1">
    <source>
        <dbReference type="ARBA" id="ARBA00023125"/>
    </source>
</evidence>
<proteinExistence type="predicted"/>
<dbReference type="EMBL" id="BMYM01000002">
    <property type="protein sequence ID" value="GHD36150.1"/>
    <property type="molecule type" value="Genomic_DNA"/>
</dbReference>
<dbReference type="GO" id="GO:0003677">
    <property type="term" value="F:DNA binding"/>
    <property type="evidence" value="ECO:0007669"/>
    <property type="project" value="UniProtKB-KW"/>
</dbReference>
<protein>
    <recommendedName>
        <fullName evidence="2">AraC-type transcription regulator ligand-binding domain-containing protein</fullName>
    </recommendedName>
</protein>
<feature type="domain" description="AraC-type transcription regulator ligand-binding" evidence="2">
    <location>
        <begin position="16"/>
        <end position="72"/>
    </location>
</feature>
<gene>
    <name evidence="3" type="ORF">GCM10007053_24220</name>
</gene>
<comment type="caution">
    <text evidence="3">The sequence shown here is derived from an EMBL/GenBank/DDBJ whole genome shotgun (WGS) entry which is preliminary data.</text>
</comment>
<reference evidence="3" key="1">
    <citation type="journal article" date="2014" name="Int. J. Syst. Evol. Microbiol.">
        <title>Complete genome sequence of Corynebacterium casei LMG S-19264T (=DSM 44701T), isolated from a smear-ripened cheese.</title>
        <authorList>
            <consortium name="US DOE Joint Genome Institute (JGI-PGF)"/>
            <person name="Walter F."/>
            <person name="Albersmeier A."/>
            <person name="Kalinowski J."/>
            <person name="Ruckert C."/>
        </authorList>
    </citation>
    <scope>NUCLEOTIDE SEQUENCE</scope>
    <source>
        <strain evidence="3">KCTC 23430</strain>
    </source>
</reference>
<keyword evidence="4" id="KW-1185">Reference proteome</keyword>
<reference evidence="3" key="2">
    <citation type="submission" date="2020-09" db="EMBL/GenBank/DDBJ databases">
        <authorList>
            <person name="Sun Q."/>
            <person name="Kim S."/>
        </authorList>
    </citation>
    <scope>NUCLEOTIDE SEQUENCE</scope>
    <source>
        <strain evidence="3">KCTC 23430</strain>
    </source>
</reference>
<dbReference type="InterPro" id="IPR032783">
    <property type="entry name" value="AraC_lig"/>
</dbReference>
<sequence length="73" mass="8100">MSEDQVSPTIYRDSPDALSVLLARLALKAEVYVDGDFCGTWAVDTAGSRRIPFHLIVEGNAWLYFPESTPRAL</sequence>
<accession>A0A919CMK2</accession>
<name>A0A919CMK2_9GAMM</name>